<dbReference type="Pfam" id="PF12222">
    <property type="entry name" value="PNGaseA"/>
    <property type="match status" value="1"/>
</dbReference>
<keyword evidence="4" id="KW-1185">Reference proteome</keyword>
<evidence type="ECO:0000259" key="2">
    <source>
        <dbReference type="Pfam" id="PF12222"/>
    </source>
</evidence>
<dbReference type="EMBL" id="BPVZ01000079">
    <property type="protein sequence ID" value="GKV28255.1"/>
    <property type="molecule type" value="Genomic_DNA"/>
</dbReference>
<evidence type="ECO:0000313" key="4">
    <source>
        <dbReference type="Proteomes" id="UP001054252"/>
    </source>
</evidence>
<feature type="signal peptide" evidence="1">
    <location>
        <begin position="1"/>
        <end position="18"/>
    </location>
</feature>
<protein>
    <recommendedName>
        <fullName evidence="2">Peptide N-acetyl-beta-D-glucosaminyl asparaginase amidase A N-terminal domain-containing protein</fullName>
    </recommendedName>
</protein>
<comment type="caution">
    <text evidence="3">The sequence shown here is derived from an EMBL/GenBank/DDBJ whole genome shotgun (WGS) entry which is preliminary data.</text>
</comment>
<dbReference type="InterPro" id="IPR056948">
    <property type="entry name" value="PNGaseA_N"/>
</dbReference>
<evidence type="ECO:0000313" key="3">
    <source>
        <dbReference type="EMBL" id="GKV28255.1"/>
    </source>
</evidence>
<feature type="domain" description="Peptide N-acetyl-beta-D-glucosaminyl asparaginase amidase A N-terminal" evidence="2">
    <location>
        <begin position="56"/>
        <end position="395"/>
    </location>
</feature>
<dbReference type="AlphaFoldDB" id="A0AAV5KUB5"/>
<keyword evidence="1" id="KW-0732">Signal</keyword>
<dbReference type="InterPro" id="IPR021102">
    <property type="entry name" value="PNGase_A"/>
</dbReference>
<gene>
    <name evidence="3" type="ORF">SLEP1_g37334</name>
</gene>
<reference evidence="3 4" key="1">
    <citation type="journal article" date="2021" name="Commun. Biol.">
        <title>The genome of Shorea leprosula (Dipterocarpaceae) highlights the ecological relevance of drought in aseasonal tropical rainforests.</title>
        <authorList>
            <person name="Ng K.K.S."/>
            <person name="Kobayashi M.J."/>
            <person name="Fawcett J.A."/>
            <person name="Hatakeyama M."/>
            <person name="Paape T."/>
            <person name="Ng C.H."/>
            <person name="Ang C.C."/>
            <person name="Tnah L.H."/>
            <person name="Lee C.T."/>
            <person name="Nishiyama T."/>
            <person name="Sese J."/>
            <person name="O'Brien M.J."/>
            <person name="Copetti D."/>
            <person name="Mohd Noor M.I."/>
            <person name="Ong R.C."/>
            <person name="Putra M."/>
            <person name="Sireger I.Z."/>
            <person name="Indrioko S."/>
            <person name="Kosugi Y."/>
            <person name="Izuno A."/>
            <person name="Isagi Y."/>
            <person name="Lee S.L."/>
            <person name="Shimizu K.K."/>
        </authorList>
    </citation>
    <scope>NUCLEOTIDE SEQUENCE [LARGE SCALE GENOMIC DNA]</scope>
    <source>
        <strain evidence="3">214</strain>
    </source>
</reference>
<sequence length="589" mass="65545">MDMLFMLCFLLVLSSTAGAVPVPSPDRFLKSNLRSSRSSKPQEHLELSYPLPSDRLTPSCTLTIIHHSFADTMNSPPFSTPYSPPLDCPPPWSSVAVELRVESSGEQYDRISGLWLGGVELLRTSTAEPTETGIFWKVRKDVTRYSSILARSNINVTMMLENIVNDVYTGVYHVDVSLWFYNESVTSEAVRVPSIVRPNDVGVINPQKFTSGFTDSPADLIIPISDNGDRGFWFRVESETDVHVKSIRIPRNSQRAVLELYVSFHGNDEFWYSNPPNSYLETNNLTTGRGNRAYREVFVTIDGKFVGSEVPFPVLFTGGINPLFWEPVVAIGAFNLPSYDLDLTPFLGQLLDSKFHAFRIGVDGGISFWLLNANLHLWLDHGSENVEAKPVVYDNPALSIVLTDAFKLLDGSFRIKAEKRSQFVGWVSSSSGNLTTIVSQEIKVNNLITFSKNGTYKVVKERIKAKRGTKIHTDAGNVIAHLVTIRRYPLTVITATLPGLKHDTSLLVTNVSHSMNERCVNGDLSSFVFNSQDSNGWMEIRDHSVLSGEATTMQSFNFRDTLGCYSRTVAAHNGRLIVDNTTFSCATST</sequence>
<dbReference type="Proteomes" id="UP001054252">
    <property type="component" value="Unassembled WGS sequence"/>
</dbReference>
<dbReference type="PANTHER" id="PTHR31104">
    <property type="entry name" value="PEPTIDE-N4-(N-ACETYL-BETA-GLUCOSAMINYL)ASPARAGINE AMIDASE A PROTEIN"/>
    <property type="match status" value="1"/>
</dbReference>
<evidence type="ECO:0000256" key="1">
    <source>
        <dbReference type="SAM" id="SignalP"/>
    </source>
</evidence>
<name>A0AAV5KUB5_9ROSI</name>
<organism evidence="3 4">
    <name type="scientific">Rubroshorea leprosula</name>
    <dbReference type="NCBI Taxonomy" id="152421"/>
    <lineage>
        <taxon>Eukaryota</taxon>
        <taxon>Viridiplantae</taxon>
        <taxon>Streptophyta</taxon>
        <taxon>Embryophyta</taxon>
        <taxon>Tracheophyta</taxon>
        <taxon>Spermatophyta</taxon>
        <taxon>Magnoliopsida</taxon>
        <taxon>eudicotyledons</taxon>
        <taxon>Gunneridae</taxon>
        <taxon>Pentapetalae</taxon>
        <taxon>rosids</taxon>
        <taxon>malvids</taxon>
        <taxon>Malvales</taxon>
        <taxon>Dipterocarpaceae</taxon>
        <taxon>Rubroshorea</taxon>
    </lineage>
</organism>
<proteinExistence type="predicted"/>
<feature type="chain" id="PRO_5043955229" description="Peptide N-acetyl-beta-D-glucosaminyl asparaginase amidase A N-terminal domain-containing protein" evidence="1">
    <location>
        <begin position="19"/>
        <end position="589"/>
    </location>
</feature>
<accession>A0AAV5KUB5</accession>